<evidence type="ECO:0000313" key="2">
    <source>
        <dbReference type="EMBL" id="GFC64870.1"/>
    </source>
</evidence>
<organism evidence="2">
    <name type="scientific">Tanacetum cinerariifolium</name>
    <name type="common">Dalmatian daisy</name>
    <name type="synonym">Chrysanthemum cinerariifolium</name>
    <dbReference type="NCBI Taxonomy" id="118510"/>
    <lineage>
        <taxon>Eukaryota</taxon>
        <taxon>Viridiplantae</taxon>
        <taxon>Streptophyta</taxon>
        <taxon>Embryophyta</taxon>
        <taxon>Tracheophyta</taxon>
        <taxon>Spermatophyta</taxon>
        <taxon>Magnoliopsida</taxon>
        <taxon>eudicotyledons</taxon>
        <taxon>Gunneridae</taxon>
        <taxon>Pentapetalae</taxon>
        <taxon>asterids</taxon>
        <taxon>campanulids</taxon>
        <taxon>Asterales</taxon>
        <taxon>Asteraceae</taxon>
        <taxon>Asteroideae</taxon>
        <taxon>Anthemideae</taxon>
        <taxon>Anthemidinae</taxon>
        <taxon>Tanacetum</taxon>
    </lineage>
</organism>
<comment type="caution">
    <text evidence="2">The sequence shown here is derived from an EMBL/GenBank/DDBJ whole genome shotgun (WGS) entry which is preliminary data.</text>
</comment>
<feature type="non-terminal residue" evidence="2">
    <location>
        <position position="1"/>
    </location>
</feature>
<sequence>ALPVDSSSSSHVVLMAQFGVNRASLQAHYPAIGPSPGFPTQPFNPNASIVGKAKLPSQPADPAIVPPAQLTFSLTTPPQQFSISGTFGHATVLPHAFTAGTLHDPVTGV</sequence>
<dbReference type="AlphaFoldDB" id="A0A699QAY6"/>
<gene>
    <name evidence="2" type="ORF">Tci_836840</name>
</gene>
<dbReference type="EMBL" id="BKCJ011004190">
    <property type="protein sequence ID" value="GFC64870.1"/>
    <property type="molecule type" value="Genomic_DNA"/>
</dbReference>
<protein>
    <submittedName>
        <fullName evidence="2">Uncharacterized protein</fullName>
    </submittedName>
</protein>
<proteinExistence type="predicted"/>
<reference evidence="2" key="1">
    <citation type="journal article" date="2019" name="Sci. Rep.">
        <title>Draft genome of Tanacetum cinerariifolium, the natural source of mosquito coil.</title>
        <authorList>
            <person name="Yamashiro T."/>
            <person name="Shiraishi A."/>
            <person name="Satake H."/>
            <person name="Nakayama K."/>
        </authorList>
    </citation>
    <scope>NUCLEOTIDE SEQUENCE</scope>
</reference>
<name>A0A699QAY6_TANCI</name>
<accession>A0A699QAY6</accession>
<feature type="region of interest" description="Disordered" evidence="1">
    <location>
        <begin position="35"/>
        <end position="62"/>
    </location>
</feature>
<evidence type="ECO:0000256" key="1">
    <source>
        <dbReference type="SAM" id="MobiDB-lite"/>
    </source>
</evidence>